<organism evidence="7 8">
    <name type="scientific">Metschnikowia bicuspidata</name>
    <dbReference type="NCBI Taxonomy" id="27322"/>
    <lineage>
        <taxon>Eukaryota</taxon>
        <taxon>Fungi</taxon>
        <taxon>Dikarya</taxon>
        <taxon>Ascomycota</taxon>
        <taxon>Saccharomycotina</taxon>
        <taxon>Pichiomycetes</taxon>
        <taxon>Metschnikowiaceae</taxon>
        <taxon>Metschnikowia</taxon>
    </lineage>
</organism>
<evidence type="ECO:0000256" key="5">
    <source>
        <dbReference type="SAM" id="Phobius"/>
    </source>
</evidence>
<dbReference type="InterPro" id="IPR026841">
    <property type="entry name" value="Aur1/Ipt1"/>
</dbReference>
<keyword evidence="3 5" id="KW-1133">Transmembrane helix</keyword>
<dbReference type="SUPFAM" id="SSF48317">
    <property type="entry name" value="Acid phosphatase/Vanadium-dependent haloperoxidase"/>
    <property type="match status" value="1"/>
</dbReference>
<feature type="transmembrane region" description="Helical" evidence="5">
    <location>
        <begin position="287"/>
        <end position="305"/>
    </location>
</feature>
<comment type="subcellular location">
    <subcellularLocation>
        <location evidence="1">Membrane</location>
        <topology evidence="1">Multi-pass membrane protein</topology>
    </subcellularLocation>
</comment>
<keyword evidence="4 5" id="KW-0472">Membrane</keyword>
<dbReference type="Gene3D" id="1.20.144.10">
    <property type="entry name" value="Phosphatidic acid phosphatase type 2/haloperoxidase"/>
    <property type="match status" value="1"/>
</dbReference>
<evidence type="ECO:0000256" key="2">
    <source>
        <dbReference type="ARBA" id="ARBA00022692"/>
    </source>
</evidence>
<evidence type="ECO:0000313" key="7">
    <source>
        <dbReference type="EMBL" id="RKP32410.1"/>
    </source>
</evidence>
<dbReference type="Pfam" id="PF14378">
    <property type="entry name" value="PAP2_3"/>
    <property type="match status" value="1"/>
</dbReference>
<dbReference type="OrthoDB" id="5784at2759"/>
<dbReference type="InterPro" id="IPR000326">
    <property type="entry name" value="PAP2/HPO"/>
</dbReference>
<proteinExistence type="predicted"/>
<dbReference type="GO" id="GO:0070916">
    <property type="term" value="C:inositol phosphoceramide synthase complex"/>
    <property type="evidence" value="ECO:0007669"/>
    <property type="project" value="TreeGrafter"/>
</dbReference>
<feature type="transmembrane region" description="Helical" evidence="5">
    <location>
        <begin position="196"/>
        <end position="218"/>
    </location>
</feature>
<protein>
    <submittedName>
        <fullName evidence="7">PAP2-domain-containing protein</fullName>
    </submittedName>
</protein>
<sequence>MSVLLRVPPVKLAYSTFHHYFLSEQPDGITLANLTLETDTKSSIDRLRRHQWTVPEMIHYGFLAGIIFFVFVIFPAPFIIKIPILAVFVACFLVPATSQFFLYALPVFSWLALFFSASKIPHSWKPAISVKFLPAMETILYGDNLSNVLAATNNSFLDVLACLPYGMIHFASPFVVALLVFVFAPPTSLRSFGFAFGYMNLTGVLTQLLFPAAAPWYLNLHGLEPANYSMNGSPGGLGRIDQLLGVDMFTSTFENSPLVFGAFPSLHSGCAVMDVLFLCWLFPKYAALWWSYACLLWWSTMYLTHHYFIDLIFGATLSVSIFLFVKYTQLPVIDHKKFCRWTYTDVHRFDVHVNDPLRDYTSLREEDYEMGDLEAPLAVPNFSIEEDSNPQFYEGLETDQSTVTSVFDGLDDLRHTSLPVSEISLTDSAPLPLGSSKLSSSFTYPKDR</sequence>
<reference evidence="8" key="1">
    <citation type="journal article" date="2018" name="Nat. Microbiol.">
        <title>Leveraging single-cell genomics to expand the fungal tree of life.</title>
        <authorList>
            <person name="Ahrendt S.R."/>
            <person name="Quandt C.A."/>
            <person name="Ciobanu D."/>
            <person name="Clum A."/>
            <person name="Salamov A."/>
            <person name="Andreopoulos B."/>
            <person name="Cheng J.F."/>
            <person name="Woyke T."/>
            <person name="Pelin A."/>
            <person name="Henrissat B."/>
            <person name="Reynolds N.K."/>
            <person name="Benny G.L."/>
            <person name="Smith M.E."/>
            <person name="James T.Y."/>
            <person name="Grigoriev I.V."/>
        </authorList>
    </citation>
    <scope>NUCLEOTIDE SEQUENCE [LARGE SCALE GENOMIC DNA]</scope>
    <source>
        <strain evidence="8">Baker2002</strain>
    </source>
</reference>
<feature type="transmembrane region" description="Helical" evidence="5">
    <location>
        <begin position="258"/>
        <end position="280"/>
    </location>
</feature>
<name>A0A4P9ZJX5_9ASCO</name>
<feature type="transmembrane region" description="Helical" evidence="5">
    <location>
        <begin position="311"/>
        <end position="328"/>
    </location>
</feature>
<dbReference type="CDD" id="cd03386">
    <property type="entry name" value="PAP2_Aur1_like"/>
    <property type="match status" value="1"/>
</dbReference>
<dbReference type="SMART" id="SM00014">
    <property type="entry name" value="acidPPc"/>
    <property type="match status" value="1"/>
</dbReference>
<evidence type="ECO:0000256" key="1">
    <source>
        <dbReference type="ARBA" id="ARBA00004141"/>
    </source>
</evidence>
<feature type="transmembrane region" description="Helical" evidence="5">
    <location>
        <begin position="87"/>
        <end position="115"/>
    </location>
</feature>
<evidence type="ECO:0000256" key="4">
    <source>
        <dbReference type="ARBA" id="ARBA00023136"/>
    </source>
</evidence>
<dbReference type="AlphaFoldDB" id="A0A4P9ZJX5"/>
<keyword evidence="8" id="KW-1185">Reference proteome</keyword>
<dbReference type="GO" id="GO:0006676">
    <property type="term" value="P:mannosyl diphosphorylinositol ceramide metabolic process"/>
    <property type="evidence" value="ECO:0007669"/>
    <property type="project" value="TreeGrafter"/>
</dbReference>
<evidence type="ECO:0000313" key="8">
    <source>
        <dbReference type="Proteomes" id="UP000268321"/>
    </source>
</evidence>
<gene>
    <name evidence="7" type="ORF">METBISCDRAFT_29563</name>
</gene>
<dbReference type="GO" id="GO:0030148">
    <property type="term" value="P:sphingolipid biosynthetic process"/>
    <property type="evidence" value="ECO:0007669"/>
    <property type="project" value="TreeGrafter"/>
</dbReference>
<dbReference type="InterPro" id="IPR052185">
    <property type="entry name" value="IPC_Synthase-Related"/>
</dbReference>
<evidence type="ECO:0000256" key="3">
    <source>
        <dbReference type="ARBA" id="ARBA00022989"/>
    </source>
</evidence>
<feature type="transmembrane region" description="Helical" evidence="5">
    <location>
        <begin position="163"/>
        <end position="184"/>
    </location>
</feature>
<dbReference type="GO" id="GO:0016020">
    <property type="term" value="C:membrane"/>
    <property type="evidence" value="ECO:0007669"/>
    <property type="project" value="UniProtKB-SubCell"/>
</dbReference>
<dbReference type="PANTHER" id="PTHR31310">
    <property type="match status" value="1"/>
</dbReference>
<accession>A0A4P9ZJX5</accession>
<dbReference type="Proteomes" id="UP000268321">
    <property type="component" value="Unassembled WGS sequence"/>
</dbReference>
<feature type="domain" description="Phosphatidic acid phosphatase type 2/haloperoxidase" evidence="6">
    <location>
        <begin position="189"/>
        <end position="326"/>
    </location>
</feature>
<keyword evidence="2 5" id="KW-0812">Transmembrane</keyword>
<feature type="transmembrane region" description="Helical" evidence="5">
    <location>
        <begin position="57"/>
        <end position="80"/>
    </location>
</feature>
<dbReference type="EMBL" id="ML004431">
    <property type="protein sequence ID" value="RKP32410.1"/>
    <property type="molecule type" value="Genomic_DNA"/>
</dbReference>
<evidence type="ECO:0000259" key="6">
    <source>
        <dbReference type="SMART" id="SM00014"/>
    </source>
</evidence>
<dbReference type="InterPro" id="IPR036938">
    <property type="entry name" value="PAP2/HPO_sf"/>
</dbReference>
<dbReference type="PANTHER" id="PTHR31310:SF11">
    <property type="entry name" value="INOSITOL PHOSPHORYLCERAMIDE SYNTHASE CATALYTIC SUBUNIT AUR1"/>
    <property type="match status" value="1"/>
</dbReference>